<feature type="compositionally biased region" description="Polar residues" evidence="1">
    <location>
        <begin position="289"/>
        <end position="298"/>
    </location>
</feature>
<feature type="compositionally biased region" description="Polar residues" evidence="1">
    <location>
        <begin position="64"/>
        <end position="77"/>
    </location>
</feature>
<dbReference type="Proteomes" id="UP000887540">
    <property type="component" value="Unplaced"/>
</dbReference>
<feature type="compositionally biased region" description="Basic and acidic residues" evidence="1">
    <location>
        <begin position="299"/>
        <end position="310"/>
    </location>
</feature>
<feature type="compositionally biased region" description="Basic and acidic residues" evidence="1">
    <location>
        <begin position="115"/>
        <end position="130"/>
    </location>
</feature>
<feature type="region of interest" description="Disordered" evidence="1">
    <location>
        <begin position="205"/>
        <end position="238"/>
    </location>
</feature>
<feature type="region of interest" description="Disordered" evidence="1">
    <location>
        <begin position="289"/>
        <end position="310"/>
    </location>
</feature>
<evidence type="ECO:0000313" key="2">
    <source>
        <dbReference type="Proteomes" id="UP000887540"/>
    </source>
</evidence>
<dbReference type="WBParaSite" id="ACRNAN_scaffold1461.g27376.t1">
    <property type="protein sequence ID" value="ACRNAN_scaffold1461.g27376.t1"/>
    <property type="gene ID" value="ACRNAN_scaffold1461.g27376"/>
</dbReference>
<feature type="compositionally biased region" description="Basic and acidic residues" evidence="1">
    <location>
        <begin position="53"/>
        <end position="63"/>
    </location>
</feature>
<feature type="compositionally biased region" description="Polar residues" evidence="1">
    <location>
        <begin position="87"/>
        <end position="107"/>
    </location>
</feature>
<feature type="region of interest" description="Disordered" evidence="1">
    <location>
        <begin position="1"/>
        <end position="130"/>
    </location>
</feature>
<organism evidence="2 3">
    <name type="scientific">Acrobeloides nanus</name>
    <dbReference type="NCBI Taxonomy" id="290746"/>
    <lineage>
        <taxon>Eukaryota</taxon>
        <taxon>Metazoa</taxon>
        <taxon>Ecdysozoa</taxon>
        <taxon>Nematoda</taxon>
        <taxon>Chromadorea</taxon>
        <taxon>Rhabditida</taxon>
        <taxon>Tylenchina</taxon>
        <taxon>Cephalobomorpha</taxon>
        <taxon>Cephaloboidea</taxon>
        <taxon>Cephalobidae</taxon>
        <taxon>Acrobeloides</taxon>
    </lineage>
</organism>
<sequence>MSFHQQTKASWRRSGEENSDTSDRPKMPTNMNSPRESSENSSCNDSNKGMKRPIHDSYVHRDNNWNNKYTSFSQNSTREPRKKSPRTIENQPVNENSRNLSSMSSYRRSPYLASSRDDSNRFNDFKQEPAKITKEDISANRSSYLQRSHNSINPYGDDWFYPTNQKDLGAQNLRNFQSASTSNSRYFRRHDLDKGDIVAAKVRKESTQTVSTDDTLKLKDPGWKPPPPKNPPVVWGDGWAAPNPEAMEKLKRKMKLAIPKCLRAENESAFVTRQAVVIREGVIVSTAANQSQTDNSATSKDELPPKLSNDHDVIGDLVSKVVSVVSDDKDEEITISTDDKEQDLSEKPLESNNIEVIVPSLNRVDVELLPESRNSINSVIVFSYKDGSEDNSTDNFLRFQGPFLESKELTNIS</sequence>
<keyword evidence="2" id="KW-1185">Reference proteome</keyword>
<feature type="compositionally biased region" description="Basic and acidic residues" evidence="1">
    <location>
        <begin position="13"/>
        <end position="26"/>
    </location>
</feature>
<dbReference type="AlphaFoldDB" id="A0A914CTX7"/>
<proteinExistence type="predicted"/>
<evidence type="ECO:0000256" key="1">
    <source>
        <dbReference type="SAM" id="MobiDB-lite"/>
    </source>
</evidence>
<evidence type="ECO:0000313" key="3">
    <source>
        <dbReference type="WBParaSite" id="ACRNAN_scaffold1461.g27376.t1"/>
    </source>
</evidence>
<protein>
    <submittedName>
        <fullName evidence="3">Uncharacterized protein</fullName>
    </submittedName>
</protein>
<reference evidence="3" key="1">
    <citation type="submission" date="2022-11" db="UniProtKB">
        <authorList>
            <consortium name="WormBaseParasite"/>
        </authorList>
    </citation>
    <scope>IDENTIFICATION</scope>
</reference>
<accession>A0A914CTX7</accession>
<name>A0A914CTX7_9BILA</name>